<accession>A0A2T5GEZ1</accession>
<dbReference type="GO" id="GO:0005737">
    <property type="term" value="C:cytoplasm"/>
    <property type="evidence" value="ECO:0007669"/>
    <property type="project" value="TreeGrafter"/>
</dbReference>
<dbReference type="FunFam" id="3.30.470.20:FF:000026">
    <property type="entry name" value="Carbamoyl-phosphate synthase large chain"/>
    <property type="match status" value="2"/>
</dbReference>
<evidence type="ECO:0000259" key="16">
    <source>
        <dbReference type="PROSITE" id="PS50975"/>
    </source>
</evidence>
<keyword evidence="5" id="KW-0028">Amino-acid biosynthesis</keyword>
<dbReference type="Pfam" id="PF02786">
    <property type="entry name" value="CPSase_L_D2"/>
    <property type="match status" value="2"/>
</dbReference>
<dbReference type="PANTHER" id="PTHR11405:SF53">
    <property type="entry name" value="CARBAMOYL-PHOSPHATE SYNTHASE [AMMONIA], MITOCHONDRIAL"/>
    <property type="match status" value="1"/>
</dbReference>
<dbReference type="FunFam" id="3.40.50.20:FF:000001">
    <property type="entry name" value="Carbamoyl-phosphate synthase large chain"/>
    <property type="match status" value="2"/>
</dbReference>
<gene>
    <name evidence="18" type="ORF">HSCHL_2344</name>
</gene>
<dbReference type="Pfam" id="PF25596">
    <property type="entry name" value="CPSase_L_D1"/>
    <property type="match status" value="2"/>
</dbReference>
<comment type="caution">
    <text evidence="18">The sequence shown here is derived from an EMBL/GenBank/DDBJ whole genome shotgun (WGS) entry which is preliminary data.</text>
</comment>
<dbReference type="RefSeq" id="WP_272999506.1">
    <property type="nucleotide sequence ID" value="NZ_PEBV01000002.1"/>
</dbReference>
<evidence type="ECO:0000256" key="11">
    <source>
        <dbReference type="ARBA" id="ARBA00023211"/>
    </source>
</evidence>
<evidence type="ECO:0000256" key="3">
    <source>
        <dbReference type="ARBA" id="ARBA00022571"/>
    </source>
</evidence>
<dbReference type="SUPFAM" id="SSF52335">
    <property type="entry name" value="Methylglyoxal synthase-like"/>
    <property type="match status" value="1"/>
</dbReference>
<keyword evidence="8 14" id="KW-0547">Nucleotide-binding</keyword>
<dbReference type="NCBIfam" id="NF003671">
    <property type="entry name" value="PRK05294.1"/>
    <property type="match status" value="1"/>
</dbReference>
<dbReference type="GO" id="GO:0004087">
    <property type="term" value="F:carbamoyl-phosphate synthase (ammonia) activity"/>
    <property type="evidence" value="ECO:0007669"/>
    <property type="project" value="UniProtKB-EC"/>
</dbReference>
<evidence type="ECO:0000256" key="7">
    <source>
        <dbReference type="ARBA" id="ARBA00022737"/>
    </source>
</evidence>
<evidence type="ECO:0000256" key="13">
    <source>
        <dbReference type="ARBA" id="ARBA00048816"/>
    </source>
</evidence>
<dbReference type="PROSITE" id="PS00867">
    <property type="entry name" value="CPSASE_2"/>
    <property type="match status" value="2"/>
</dbReference>
<feature type="domain" description="ATP-grasp" evidence="16">
    <location>
        <begin position="133"/>
        <end position="327"/>
    </location>
</feature>
<dbReference type="GO" id="GO:0006526">
    <property type="term" value="P:L-arginine biosynthetic process"/>
    <property type="evidence" value="ECO:0007669"/>
    <property type="project" value="UniProtKB-KW"/>
</dbReference>
<comment type="catalytic activity">
    <reaction evidence="12">
        <text>hydrogencarbonate + NH4(+) + 2 ATP = carbamoyl phosphate + 2 ADP + phosphate + 2 H(+)</text>
        <dbReference type="Rhea" id="RHEA:18029"/>
        <dbReference type="ChEBI" id="CHEBI:15378"/>
        <dbReference type="ChEBI" id="CHEBI:17544"/>
        <dbReference type="ChEBI" id="CHEBI:28938"/>
        <dbReference type="ChEBI" id="CHEBI:30616"/>
        <dbReference type="ChEBI" id="CHEBI:43474"/>
        <dbReference type="ChEBI" id="CHEBI:58228"/>
        <dbReference type="ChEBI" id="CHEBI:456216"/>
        <dbReference type="EC" id="6.3.4.16"/>
    </reaction>
</comment>
<dbReference type="InterPro" id="IPR005480">
    <property type="entry name" value="CPSase_lsu_oligo"/>
</dbReference>
<evidence type="ECO:0000256" key="1">
    <source>
        <dbReference type="ARBA" id="ARBA00005077"/>
    </source>
</evidence>
<keyword evidence="11" id="KW-0464">Manganese</keyword>
<name>A0A2T5GEZ1_HYDSH</name>
<protein>
    <submittedName>
        <fullName evidence="18">Carbamoyl-phosphate synthase large chain</fullName>
    </submittedName>
</protein>
<evidence type="ECO:0000256" key="6">
    <source>
        <dbReference type="ARBA" id="ARBA00022723"/>
    </source>
</evidence>
<evidence type="ECO:0000256" key="9">
    <source>
        <dbReference type="ARBA" id="ARBA00022840"/>
    </source>
</evidence>
<dbReference type="Proteomes" id="UP000244180">
    <property type="component" value="Unassembled WGS sequence"/>
</dbReference>
<evidence type="ECO:0000256" key="2">
    <source>
        <dbReference type="ARBA" id="ARBA00009799"/>
    </source>
</evidence>
<dbReference type="GO" id="GO:0006221">
    <property type="term" value="P:pyrimidine nucleotide biosynthetic process"/>
    <property type="evidence" value="ECO:0007669"/>
    <property type="project" value="UniProtKB-KW"/>
</dbReference>
<evidence type="ECO:0000259" key="17">
    <source>
        <dbReference type="PROSITE" id="PS51855"/>
    </source>
</evidence>
<evidence type="ECO:0000256" key="15">
    <source>
        <dbReference type="SAM" id="MobiDB-lite"/>
    </source>
</evidence>
<keyword evidence="6" id="KW-0479">Metal-binding</keyword>
<dbReference type="InterPro" id="IPR005479">
    <property type="entry name" value="CPAse_ATP-bd"/>
</dbReference>
<dbReference type="PROSITE" id="PS51855">
    <property type="entry name" value="MGS"/>
    <property type="match status" value="1"/>
</dbReference>
<dbReference type="GO" id="GO:0046872">
    <property type="term" value="F:metal ion binding"/>
    <property type="evidence" value="ECO:0007669"/>
    <property type="project" value="UniProtKB-KW"/>
</dbReference>
<feature type="domain" description="MGS-like" evidence="17">
    <location>
        <begin position="942"/>
        <end position="1074"/>
    </location>
</feature>
<keyword evidence="3" id="KW-0055">Arginine biosynthesis</keyword>
<dbReference type="InterPro" id="IPR006275">
    <property type="entry name" value="CPSase_lsu"/>
</dbReference>
<dbReference type="GO" id="GO:0006541">
    <property type="term" value="P:glutamine metabolic process"/>
    <property type="evidence" value="ECO:0007669"/>
    <property type="project" value="TreeGrafter"/>
</dbReference>
<reference evidence="18 19" key="1">
    <citation type="submission" date="2017-08" db="EMBL/GenBank/DDBJ databases">
        <title>Burning lignite coal seam in the remote Altai Mountains harbors a hydrogen-driven thermophilic microbial community.</title>
        <authorList>
            <person name="Kadnikov V.V."/>
            <person name="Mardanov A.V."/>
            <person name="Ivasenko D."/>
            <person name="Beletsky A.V."/>
            <person name="Karnachuk O.V."/>
            <person name="Ravin N.V."/>
        </authorList>
    </citation>
    <scope>NUCLEOTIDE SEQUENCE [LARGE SCALE GENOMIC DNA]</scope>
    <source>
        <strain evidence="18">AL33</strain>
    </source>
</reference>
<dbReference type="InterPro" id="IPR011607">
    <property type="entry name" value="MGS-like_dom"/>
</dbReference>
<dbReference type="NCBIfam" id="TIGR01369">
    <property type="entry name" value="CPSaseII_lrg"/>
    <property type="match status" value="1"/>
</dbReference>
<dbReference type="SUPFAM" id="SSF52440">
    <property type="entry name" value="PreATP-grasp domain"/>
    <property type="match status" value="2"/>
</dbReference>
<dbReference type="EMBL" id="PEBV01000002">
    <property type="protein sequence ID" value="PTQ54753.1"/>
    <property type="molecule type" value="Genomic_DNA"/>
</dbReference>
<dbReference type="InterPro" id="IPR036914">
    <property type="entry name" value="MGS-like_dom_sf"/>
</dbReference>
<dbReference type="Gene3D" id="3.40.50.20">
    <property type="match status" value="2"/>
</dbReference>
<comment type="similarity">
    <text evidence="2">Belongs to the CarB family.</text>
</comment>
<dbReference type="PROSITE" id="PS50975">
    <property type="entry name" value="ATP_GRASP"/>
    <property type="match status" value="2"/>
</dbReference>
<dbReference type="InterPro" id="IPR016185">
    <property type="entry name" value="PreATP-grasp_dom_sf"/>
</dbReference>
<dbReference type="Pfam" id="PF02787">
    <property type="entry name" value="CPSase_L_D3"/>
    <property type="match status" value="1"/>
</dbReference>
<sequence length="1074" mass="114100">MPLRRDLRRVLILGSGPVVIGQGAEFDYAGSEACRALRSAGLEVVLINNNPATIMTDAETADRIYFEPLTPEAVEAVIERERPDGLLAGLGGQTGLNLARGLAERDAFRRFGVALLGTPLSAIEDGEDRERFRRKMIALGEPVPPSEAVASVEAALAFADAHGYPVFVRPAYTLGGTGGGSAGDPEALREVVGRALQASPIHQALVETSLLGLREIEFEVVRDADDRAVVVAAMENVDPVGVHTGDSIVVAPPQSLPPAVVRRLAGAAARIVRAIGVIGGANVQFAYDPGQDRYFVIELNPRVSRSSALASKATGYPIAYVSALLAAGFTLPEIELPTTGRRADEPPVLRDVVVKWPRFPFDAFPGMSRRLGTEMRATGETMTIGGTLAEALLKGLRALELGLDHLIDPEVARLSDAELRAELGASDDRRLFRLAEALRRGMPEEEAARASDLPLAFVRPIAEIVAAERRLREEGLQAAAVRAAKSLGFSDRTIAVLTGETPDAVRRFREANAIRPRWTDGGRAAPGRTPPLWYGTYAGAPEEEAPSGGREGGAAASAGRPDGRPTVVVLGAGPIRIGQGIEFDYATVHAILEAKARGYRVAIVNTNPETVSTDYTVADAVYVEPASQEEVLAVLERERPVGVLVQFGGQTALRLAHAVDRAGWPILGTPLSAIDAAEDRAKFDAVLERLGLRRPPGIAARTAEEALEGARRLGFPLVVRPSYVLGGREMAIVRDEAALRAYLGRFLRERREVPVLLDRYVEGVELEVDALADGREVLIPGILKHVERAGVHSGDSIAVFPAPDVPEAIRQAVTEATAKIALDLGVRGLLNVQFAVQGSDVFVLEANPRASRTLPFLSKATGLPLLRWATAIMLGETLASLGAPSGLLPPPEAVFVKAPVFSFAKLARVDVTLGPVMKSTGEVMARERDPARALLKALRMAGALPLPLRAVLFSIADADKPAAIPIARAFSALGVRLFATPGTAATFARHGLAAASVEKIGGPPPTVLDLIRERTVQVVVNTYSPGSEEETDGFRIRRAAVERGLSCLTALDTAAALAEALQATLRDGVGEGRR</sequence>
<dbReference type="SMART" id="SM00851">
    <property type="entry name" value="MGS"/>
    <property type="match status" value="1"/>
</dbReference>
<dbReference type="InterPro" id="IPR036897">
    <property type="entry name" value="CarbamoylP_synth_lsu_oligo_sf"/>
</dbReference>
<proteinExistence type="inferred from homology"/>
<dbReference type="GO" id="GO:0004088">
    <property type="term" value="F:carbamoyl-phosphate synthase (glutamine-hydrolyzing) activity"/>
    <property type="evidence" value="ECO:0007669"/>
    <property type="project" value="UniProtKB-EC"/>
</dbReference>
<dbReference type="InterPro" id="IPR005483">
    <property type="entry name" value="CPSase_dom"/>
</dbReference>
<evidence type="ECO:0000313" key="18">
    <source>
        <dbReference type="EMBL" id="PTQ54753.1"/>
    </source>
</evidence>
<keyword evidence="4" id="KW-0436">Ligase</keyword>
<keyword evidence="10" id="KW-0665">Pyrimidine biosynthesis</keyword>
<evidence type="ECO:0000256" key="12">
    <source>
        <dbReference type="ARBA" id="ARBA00047359"/>
    </source>
</evidence>
<dbReference type="Pfam" id="PF02142">
    <property type="entry name" value="MGS"/>
    <property type="match status" value="1"/>
</dbReference>
<keyword evidence="9 14" id="KW-0067">ATP-binding</keyword>
<dbReference type="SUPFAM" id="SSF48108">
    <property type="entry name" value="Carbamoyl phosphate synthetase, large subunit connection domain"/>
    <property type="match status" value="1"/>
</dbReference>
<evidence type="ECO:0000256" key="5">
    <source>
        <dbReference type="ARBA" id="ARBA00022605"/>
    </source>
</evidence>
<dbReference type="Gene3D" id="1.10.1030.10">
    <property type="entry name" value="Carbamoyl-phosphate synthetase, large subunit oligomerisation domain"/>
    <property type="match status" value="1"/>
</dbReference>
<feature type="domain" description="ATP-grasp" evidence="16">
    <location>
        <begin position="684"/>
        <end position="874"/>
    </location>
</feature>
<dbReference type="NCBIfam" id="NF009455">
    <property type="entry name" value="PRK12815.1"/>
    <property type="match status" value="1"/>
</dbReference>
<comment type="pathway">
    <text evidence="1">Amino-acid biosynthesis; L-arginine biosynthesis; carbamoyl phosphate from bicarbonate: step 1/1.</text>
</comment>
<dbReference type="InterPro" id="IPR058047">
    <property type="entry name" value="CPSase_preATP-grasp"/>
</dbReference>
<dbReference type="PANTHER" id="PTHR11405">
    <property type="entry name" value="CARBAMOYLTRANSFERASE FAMILY MEMBER"/>
    <property type="match status" value="1"/>
</dbReference>
<dbReference type="GO" id="GO:0005524">
    <property type="term" value="F:ATP binding"/>
    <property type="evidence" value="ECO:0007669"/>
    <property type="project" value="UniProtKB-UniRule"/>
</dbReference>
<comment type="catalytic activity">
    <reaction evidence="13">
        <text>hydrogencarbonate + L-glutamine + 2 ATP + H2O = carbamoyl phosphate + L-glutamate + 2 ADP + phosphate + 2 H(+)</text>
        <dbReference type="Rhea" id="RHEA:18633"/>
        <dbReference type="ChEBI" id="CHEBI:15377"/>
        <dbReference type="ChEBI" id="CHEBI:15378"/>
        <dbReference type="ChEBI" id="CHEBI:17544"/>
        <dbReference type="ChEBI" id="CHEBI:29985"/>
        <dbReference type="ChEBI" id="CHEBI:30616"/>
        <dbReference type="ChEBI" id="CHEBI:43474"/>
        <dbReference type="ChEBI" id="CHEBI:58228"/>
        <dbReference type="ChEBI" id="CHEBI:58359"/>
        <dbReference type="ChEBI" id="CHEBI:456216"/>
        <dbReference type="EC" id="6.3.5.5"/>
    </reaction>
</comment>
<evidence type="ECO:0000256" key="10">
    <source>
        <dbReference type="ARBA" id="ARBA00022975"/>
    </source>
</evidence>
<dbReference type="InterPro" id="IPR011761">
    <property type="entry name" value="ATP-grasp"/>
</dbReference>
<dbReference type="Gene3D" id="3.30.470.20">
    <property type="entry name" value="ATP-grasp fold, B domain"/>
    <property type="match status" value="2"/>
</dbReference>
<dbReference type="SUPFAM" id="SSF56059">
    <property type="entry name" value="Glutathione synthetase ATP-binding domain-like"/>
    <property type="match status" value="2"/>
</dbReference>
<dbReference type="AlphaFoldDB" id="A0A2T5GEZ1"/>
<evidence type="ECO:0000256" key="8">
    <source>
        <dbReference type="ARBA" id="ARBA00022741"/>
    </source>
</evidence>
<evidence type="ECO:0000256" key="4">
    <source>
        <dbReference type="ARBA" id="ARBA00022598"/>
    </source>
</evidence>
<organism evidence="18 19">
    <name type="scientific">Hydrogenibacillus schlegelii</name>
    <name type="common">Bacillus schlegelii</name>
    <dbReference type="NCBI Taxonomy" id="1484"/>
    <lineage>
        <taxon>Bacteria</taxon>
        <taxon>Bacillati</taxon>
        <taxon>Bacillota</taxon>
        <taxon>Bacilli</taxon>
        <taxon>Bacillales</taxon>
        <taxon>Bacillales Family X. Incertae Sedis</taxon>
        <taxon>Hydrogenibacillus</taxon>
    </lineage>
</organism>
<dbReference type="Gene3D" id="3.40.50.1380">
    <property type="entry name" value="Methylglyoxal synthase-like domain"/>
    <property type="match status" value="1"/>
</dbReference>
<evidence type="ECO:0000256" key="14">
    <source>
        <dbReference type="PROSITE-ProRule" id="PRU00409"/>
    </source>
</evidence>
<dbReference type="SMART" id="SM01096">
    <property type="entry name" value="CPSase_L_D3"/>
    <property type="match status" value="1"/>
</dbReference>
<evidence type="ECO:0000313" key="19">
    <source>
        <dbReference type="Proteomes" id="UP000244180"/>
    </source>
</evidence>
<keyword evidence="7" id="KW-0677">Repeat</keyword>
<dbReference type="PRINTS" id="PR00098">
    <property type="entry name" value="CPSASE"/>
</dbReference>
<feature type="region of interest" description="Disordered" evidence="15">
    <location>
        <begin position="539"/>
        <end position="563"/>
    </location>
</feature>